<keyword evidence="18" id="KW-1185">Reference proteome</keyword>
<dbReference type="SMART" id="SM00965">
    <property type="entry name" value="STN"/>
    <property type="match status" value="1"/>
</dbReference>
<dbReference type="InterPro" id="IPR000531">
    <property type="entry name" value="Beta-barrel_TonB"/>
</dbReference>
<dbReference type="NCBIfam" id="TIGR01783">
    <property type="entry name" value="TonB-siderophor"/>
    <property type="match status" value="1"/>
</dbReference>
<dbReference type="CDD" id="cd01347">
    <property type="entry name" value="ligand_gated_channel"/>
    <property type="match status" value="1"/>
</dbReference>
<keyword evidence="12 17" id="KW-0675">Receptor</keyword>
<keyword evidence="8" id="KW-0408">Iron</keyword>
<keyword evidence="10 15" id="KW-0798">TonB box</keyword>
<dbReference type="EMBL" id="JAFEUP010000005">
    <property type="protein sequence ID" value="MBM7062643.1"/>
    <property type="molecule type" value="Genomic_DNA"/>
</dbReference>
<evidence type="ECO:0000256" key="8">
    <source>
        <dbReference type="ARBA" id="ARBA00023004"/>
    </source>
</evidence>
<comment type="subcellular location">
    <subcellularLocation>
        <location evidence="1 14">Cell outer membrane</location>
        <topology evidence="1 14">Multi-pass membrane protein</topology>
    </subcellularLocation>
</comment>
<dbReference type="PANTHER" id="PTHR32552">
    <property type="entry name" value="FERRICHROME IRON RECEPTOR-RELATED"/>
    <property type="match status" value="1"/>
</dbReference>
<feature type="domain" description="Secretin/TonB short N-terminal" evidence="16">
    <location>
        <begin position="69"/>
        <end position="119"/>
    </location>
</feature>
<reference evidence="17 18" key="1">
    <citation type="submission" date="2021-02" db="EMBL/GenBank/DDBJ databases">
        <authorList>
            <person name="Lee D.-H."/>
        </authorList>
    </citation>
    <scope>NUCLEOTIDE SEQUENCE [LARGE SCALE GENOMIC DNA]</scope>
    <source>
        <strain evidence="17 18">UL073</strain>
    </source>
</reference>
<dbReference type="InterPro" id="IPR037066">
    <property type="entry name" value="Plug_dom_sf"/>
</dbReference>
<evidence type="ECO:0000256" key="3">
    <source>
        <dbReference type="ARBA" id="ARBA00022448"/>
    </source>
</evidence>
<evidence type="ECO:0000256" key="12">
    <source>
        <dbReference type="ARBA" id="ARBA00023170"/>
    </source>
</evidence>
<comment type="similarity">
    <text evidence="2 14 15">Belongs to the TonB-dependent receptor family.</text>
</comment>
<dbReference type="Pfam" id="PF00593">
    <property type="entry name" value="TonB_dep_Rec_b-barrel"/>
    <property type="match status" value="1"/>
</dbReference>
<dbReference type="InterPro" id="IPR011662">
    <property type="entry name" value="Secretin/TonB_short_N"/>
</dbReference>
<dbReference type="InterPro" id="IPR036942">
    <property type="entry name" value="Beta-barrel_TonB_sf"/>
</dbReference>
<evidence type="ECO:0000256" key="9">
    <source>
        <dbReference type="ARBA" id="ARBA00023065"/>
    </source>
</evidence>
<dbReference type="InterPro" id="IPR039426">
    <property type="entry name" value="TonB-dep_rcpt-like"/>
</dbReference>
<gene>
    <name evidence="17" type="ORF">JQX08_18160</name>
</gene>
<keyword evidence="7" id="KW-0732">Signal</keyword>
<dbReference type="InterPro" id="IPR012910">
    <property type="entry name" value="Plug_dom"/>
</dbReference>
<keyword evidence="11 14" id="KW-0472">Membrane</keyword>
<evidence type="ECO:0000259" key="16">
    <source>
        <dbReference type="SMART" id="SM00965"/>
    </source>
</evidence>
<proteinExistence type="inferred from homology"/>
<evidence type="ECO:0000256" key="1">
    <source>
        <dbReference type="ARBA" id="ARBA00004571"/>
    </source>
</evidence>
<dbReference type="PANTHER" id="PTHR32552:SF68">
    <property type="entry name" value="FERRICHROME OUTER MEMBRANE TRANSPORTER_PHAGE RECEPTOR"/>
    <property type="match status" value="1"/>
</dbReference>
<evidence type="ECO:0000256" key="6">
    <source>
        <dbReference type="ARBA" id="ARBA00022692"/>
    </source>
</evidence>
<accession>A0ABS2IL84</accession>
<keyword evidence="5" id="KW-0410">Iron transport</keyword>
<name>A0ABS2IL84_9GAMM</name>
<dbReference type="SUPFAM" id="SSF56935">
    <property type="entry name" value="Porins"/>
    <property type="match status" value="1"/>
</dbReference>
<keyword evidence="9" id="KW-0406">Ion transport</keyword>
<evidence type="ECO:0000256" key="14">
    <source>
        <dbReference type="PROSITE-ProRule" id="PRU01360"/>
    </source>
</evidence>
<evidence type="ECO:0000256" key="7">
    <source>
        <dbReference type="ARBA" id="ARBA00022729"/>
    </source>
</evidence>
<dbReference type="InterPro" id="IPR010105">
    <property type="entry name" value="TonB_sidphr_rcpt"/>
</dbReference>
<evidence type="ECO:0000256" key="15">
    <source>
        <dbReference type="RuleBase" id="RU003357"/>
    </source>
</evidence>
<protein>
    <submittedName>
        <fullName evidence="17">TonB-dependent siderophore receptor</fullName>
    </submittedName>
</protein>
<keyword evidence="6 14" id="KW-0812">Transmembrane</keyword>
<comment type="caution">
    <text evidence="17">The sequence shown here is derived from an EMBL/GenBank/DDBJ whole genome shotgun (WGS) entry which is preliminary data.</text>
</comment>
<sequence length="806" mass="87891">MPQSTPLPRTRLTVAVRHALFAGLLAAGALPLLPLAQAQPAASQQARSYAIPAGNLDQVLNRFASEAGILLSVDAQLTAGKRSPGLNGSYAVDEGLARLLSGTGLRALNAGGNYVLEAATGDGTVELGATSIQGQAYSSASPDDGYVAKRASVGSKTDAPLIETPTSVSVVTREQIEAQQPKTVAQALRYTPGVNAELAGPQFVTDQLMIRGFQMGTGRMLRDGTRTFLPDFLGWDAPEPYGLERIEVLRGASSVLYGVSDPGGQINLVSKRPTAEPLHQVQLQAGNLDYRQGAFDLSDALDEEGVWSYRLTGLLREADAQAEHITNRRQYFAPAISFRPSENTELTLLAEYQKQTGNFANPLPAAGTVFGTAQGRLDRDTYVGNTNYDHMTNEKTSLGYVFEHRFDEVWTLRQNLRYSYYRQDSAELAIFGPIAPPLYSRYLQEREGDGRLFTVDTQAQADFATGDVQHTLLGGFDYNNGKFDQTQDLSFVGEAFDIFAPVHDESLTFFPVPAFSSDYTQKLSQTGVYLQDQLKLDSWVFVLGGRYDWTSDQRDDRAPQTQKDERFTARAGVVYLFDNGLAPYASYSESFLPTIGNTLDGSQLEPTIGKQYEIGVKYEPTGYNALYTLAAFDLTRENLTEFLPLGVVRQDAEVRSKGIELEAKAEIAQGLNLIGSYTWNDVEVTESDTGTEGNTPFRVPEHMASLWADYTVQGGALSGLRLGAGTRYVGSSYGDSANSFKVDSYSVVDALLSYPLDQLDASLAGVELSLNAVNLFDDDYVAGCFNDVGCQYGQPRTVYATLDYSW</sequence>
<evidence type="ECO:0000256" key="2">
    <source>
        <dbReference type="ARBA" id="ARBA00009810"/>
    </source>
</evidence>
<evidence type="ECO:0000313" key="17">
    <source>
        <dbReference type="EMBL" id="MBM7062643.1"/>
    </source>
</evidence>
<evidence type="ECO:0000256" key="5">
    <source>
        <dbReference type="ARBA" id="ARBA00022496"/>
    </source>
</evidence>
<keyword evidence="3 14" id="KW-0813">Transport</keyword>
<keyword evidence="13 14" id="KW-0998">Cell outer membrane</keyword>
<evidence type="ECO:0000256" key="13">
    <source>
        <dbReference type="ARBA" id="ARBA00023237"/>
    </source>
</evidence>
<dbReference type="Gene3D" id="2.170.130.10">
    <property type="entry name" value="TonB-dependent receptor, plug domain"/>
    <property type="match status" value="1"/>
</dbReference>
<dbReference type="Pfam" id="PF07660">
    <property type="entry name" value="STN"/>
    <property type="match status" value="1"/>
</dbReference>
<dbReference type="RefSeq" id="WP_205349820.1">
    <property type="nucleotide sequence ID" value="NZ_JAFEUP010000005.1"/>
</dbReference>
<dbReference type="Gene3D" id="2.40.170.20">
    <property type="entry name" value="TonB-dependent receptor, beta-barrel domain"/>
    <property type="match status" value="1"/>
</dbReference>
<dbReference type="Gene3D" id="3.55.50.30">
    <property type="match status" value="1"/>
</dbReference>
<evidence type="ECO:0000256" key="10">
    <source>
        <dbReference type="ARBA" id="ARBA00023077"/>
    </source>
</evidence>
<dbReference type="Proteomes" id="UP000717995">
    <property type="component" value="Unassembled WGS sequence"/>
</dbReference>
<evidence type="ECO:0000256" key="11">
    <source>
        <dbReference type="ARBA" id="ARBA00023136"/>
    </source>
</evidence>
<keyword evidence="4 14" id="KW-1134">Transmembrane beta strand</keyword>
<evidence type="ECO:0000256" key="4">
    <source>
        <dbReference type="ARBA" id="ARBA00022452"/>
    </source>
</evidence>
<organism evidence="17 18">
    <name type="scientific">Zestomonas insulae</name>
    <dbReference type="NCBI Taxonomy" id="2809017"/>
    <lineage>
        <taxon>Bacteria</taxon>
        <taxon>Pseudomonadati</taxon>
        <taxon>Pseudomonadota</taxon>
        <taxon>Gammaproteobacteria</taxon>
        <taxon>Pseudomonadales</taxon>
        <taxon>Pseudomonadaceae</taxon>
        <taxon>Zestomonas</taxon>
    </lineage>
</organism>
<dbReference type="Pfam" id="PF07715">
    <property type="entry name" value="Plug"/>
    <property type="match status" value="1"/>
</dbReference>
<dbReference type="PROSITE" id="PS52016">
    <property type="entry name" value="TONB_DEPENDENT_REC_3"/>
    <property type="match status" value="1"/>
</dbReference>
<evidence type="ECO:0000313" key="18">
    <source>
        <dbReference type="Proteomes" id="UP000717995"/>
    </source>
</evidence>